<dbReference type="OrthoDB" id="696627at2759"/>
<reference evidence="2" key="1">
    <citation type="submission" date="2020-01" db="EMBL/GenBank/DDBJ databases">
        <title>Genome sequence of Kobresia littledalei, the first chromosome-level genome in the family Cyperaceae.</title>
        <authorList>
            <person name="Qu G."/>
        </authorList>
    </citation>
    <scope>NUCLEOTIDE SEQUENCE</scope>
    <source>
        <strain evidence="2">C.B.Clarke</strain>
        <tissue evidence="2">Leaf</tissue>
    </source>
</reference>
<comment type="caution">
    <text evidence="2">The sequence shown here is derived from an EMBL/GenBank/DDBJ whole genome shotgun (WGS) entry which is preliminary data.</text>
</comment>
<evidence type="ECO:0000256" key="1">
    <source>
        <dbReference type="SAM" id="MobiDB-lite"/>
    </source>
</evidence>
<accession>A0A833VLR3</accession>
<dbReference type="AlphaFoldDB" id="A0A833VLR3"/>
<dbReference type="Proteomes" id="UP000623129">
    <property type="component" value="Unassembled WGS sequence"/>
</dbReference>
<feature type="compositionally biased region" description="Basic and acidic residues" evidence="1">
    <location>
        <begin position="100"/>
        <end position="112"/>
    </location>
</feature>
<organism evidence="2 3">
    <name type="scientific">Carex littledalei</name>
    <dbReference type="NCBI Taxonomy" id="544730"/>
    <lineage>
        <taxon>Eukaryota</taxon>
        <taxon>Viridiplantae</taxon>
        <taxon>Streptophyta</taxon>
        <taxon>Embryophyta</taxon>
        <taxon>Tracheophyta</taxon>
        <taxon>Spermatophyta</taxon>
        <taxon>Magnoliopsida</taxon>
        <taxon>Liliopsida</taxon>
        <taxon>Poales</taxon>
        <taxon>Cyperaceae</taxon>
        <taxon>Cyperoideae</taxon>
        <taxon>Cariceae</taxon>
        <taxon>Carex</taxon>
        <taxon>Carex subgen. Euthyceras</taxon>
    </lineage>
</organism>
<dbReference type="PANTHER" id="PTHR34468">
    <property type="entry name" value="MICROTUBULE-ASSOCIATED FUTSCH-LIKE PROTEIN"/>
    <property type="match status" value="1"/>
</dbReference>
<feature type="compositionally biased region" description="Basic and acidic residues" evidence="1">
    <location>
        <begin position="84"/>
        <end position="93"/>
    </location>
</feature>
<gene>
    <name evidence="2" type="ORF">FCM35_KLT03131</name>
</gene>
<dbReference type="EMBL" id="SWLB01000012">
    <property type="protein sequence ID" value="KAF3331725.1"/>
    <property type="molecule type" value="Genomic_DNA"/>
</dbReference>
<evidence type="ECO:0000313" key="2">
    <source>
        <dbReference type="EMBL" id="KAF3331725.1"/>
    </source>
</evidence>
<keyword evidence="3" id="KW-1185">Reference proteome</keyword>
<protein>
    <submittedName>
        <fullName evidence="2">Uncharacterized protein</fullName>
    </submittedName>
</protein>
<feature type="compositionally biased region" description="Polar residues" evidence="1">
    <location>
        <begin position="336"/>
        <end position="348"/>
    </location>
</feature>
<feature type="region of interest" description="Disordered" evidence="1">
    <location>
        <begin position="19"/>
        <end position="112"/>
    </location>
</feature>
<name>A0A833VLR3_9POAL</name>
<evidence type="ECO:0000313" key="3">
    <source>
        <dbReference type="Proteomes" id="UP000623129"/>
    </source>
</evidence>
<proteinExistence type="predicted"/>
<feature type="region of interest" description="Disordered" evidence="1">
    <location>
        <begin position="316"/>
        <end position="380"/>
    </location>
</feature>
<sequence>MDPHPALIPVVKRRVAVNPTLKPTTVRPNAKKEKQTQPLAPAKTRPKRAFGVSRNTNIPVEKAQLKQPKPAIPAKRNGTSAENAKLKPAERKKQLQQVPLKEHKEKRQEEAMRTPLAVKKVMEDGTPYLSALNCSKCRLDRMETSSYWLNQIRVSEAVGKHFVSAAFFRLALECHAQPFEKMRSGLKNYTKRHQTTSTISLFDDLLQSYGLYAEKTKSECTQILIPESKKEALFSDTDKDEFEEKADGFVCKTENFTLKEEHDCNSNQGLCLNISQEKPKSDQIQDEIVKTEHCEVSNSDLIEEANDKLKQHVLKDCSNSSSDEGARKLNKKSPPTRGSLSNKISTTCLEKKSSTEKVGNVANERSKSKGKQATKHEKTKYVSIAKVEGPIEEQASLTDSVVT</sequence>
<dbReference type="PANTHER" id="PTHR34468:SF3">
    <property type="entry name" value="OS03G0288900 PROTEIN"/>
    <property type="match status" value="1"/>
</dbReference>